<evidence type="ECO:0000313" key="3">
    <source>
        <dbReference type="Proteomes" id="UP000190130"/>
    </source>
</evidence>
<evidence type="ECO:0000256" key="1">
    <source>
        <dbReference type="SAM" id="Phobius"/>
    </source>
</evidence>
<dbReference type="AlphaFoldDB" id="A0A1T5D9Y8"/>
<dbReference type="RefSeq" id="WP_156367060.1">
    <property type="nucleotide sequence ID" value="NZ_FUYX01000004.1"/>
</dbReference>
<name>A0A1T5D9Y8_9HYPH</name>
<gene>
    <name evidence="2" type="ORF">SAMN05660750_01866</name>
</gene>
<keyword evidence="1" id="KW-0472">Membrane</keyword>
<reference evidence="2 3" key="1">
    <citation type="submission" date="2017-02" db="EMBL/GenBank/DDBJ databases">
        <authorList>
            <person name="Peterson S.W."/>
        </authorList>
    </citation>
    <scope>NUCLEOTIDE SEQUENCE [LARGE SCALE GENOMIC DNA]</scope>
    <source>
        <strain evidence="2 3">DSM 9653</strain>
    </source>
</reference>
<sequence length="49" mass="5345">MAGDWGFVVWIVLIAIPLGIAFSALWARSRRPGAARIDSPSPEDPRDPI</sequence>
<keyword evidence="1" id="KW-0812">Transmembrane</keyword>
<dbReference type="EMBL" id="FUYX01000004">
    <property type="protein sequence ID" value="SKB68524.1"/>
    <property type="molecule type" value="Genomic_DNA"/>
</dbReference>
<dbReference type="Proteomes" id="UP000190130">
    <property type="component" value="Unassembled WGS sequence"/>
</dbReference>
<evidence type="ECO:0000313" key="2">
    <source>
        <dbReference type="EMBL" id="SKB68524.1"/>
    </source>
</evidence>
<organism evidence="2 3">
    <name type="scientific">Bosea thiooxidans</name>
    <dbReference type="NCBI Taxonomy" id="53254"/>
    <lineage>
        <taxon>Bacteria</taxon>
        <taxon>Pseudomonadati</taxon>
        <taxon>Pseudomonadota</taxon>
        <taxon>Alphaproteobacteria</taxon>
        <taxon>Hyphomicrobiales</taxon>
        <taxon>Boseaceae</taxon>
        <taxon>Bosea</taxon>
    </lineage>
</organism>
<proteinExistence type="predicted"/>
<accession>A0A1T5D9Y8</accession>
<keyword evidence="1" id="KW-1133">Transmembrane helix</keyword>
<protein>
    <submittedName>
        <fullName evidence="2">Uncharacterized protein</fullName>
    </submittedName>
</protein>
<feature type="transmembrane region" description="Helical" evidence="1">
    <location>
        <begin position="6"/>
        <end position="27"/>
    </location>
</feature>